<gene>
    <name evidence="5" type="ORF">GCM10009759_76580</name>
</gene>
<dbReference type="RefSeq" id="WP_344559146.1">
    <property type="nucleotide sequence ID" value="NZ_BAAANS010000103.1"/>
</dbReference>
<evidence type="ECO:0000313" key="5">
    <source>
        <dbReference type="EMBL" id="GAA2124736.1"/>
    </source>
</evidence>
<comment type="caution">
    <text evidence="5">The sequence shown here is derived from an EMBL/GenBank/DDBJ whole genome shotgun (WGS) entry which is preliminary data.</text>
</comment>
<dbReference type="InterPro" id="IPR049450">
    <property type="entry name" value="ACOT8-like_C"/>
</dbReference>
<protein>
    <submittedName>
        <fullName evidence="5">Acyl-CoA thioesterase II</fullName>
    </submittedName>
</protein>
<evidence type="ECO:0000259" key="3">
    <source>
        <dbReference type="Pfam" id="PF13622"/>
    </source>
</evidence>
<feature type="domain" description="Acyl-CoA thioesterase-like C-terminal" evidence="4">
    <location>
        <begin position="145"/>
        <end position="285"/>
    </location>
</feature>
<evidence type="ECO:0000256" key="1">
    <source>
        <dbReference type="ARBA" id="ARBA00006538"/>
    </source>
</evidence>
<name>A0ABN2YC41_9ACTN</name>
<dbReference type="PANTHER" id="PTHR11066:SF34">
    <property type="entry name" value="ACYL-COENZYME A THIOESTERASE 8"/>
    <property type="match status" value="1"/>
</dbReference>
<dbReference type="Pfam" id="PF20789">
    <property type="entry name" value="4HBT_3C"/>
    <property type="match status" value="1"/>
</dbReference>
<comment type="similarity">
    <text evidence="1">Belongs to the C/M/P thioester hydrolase family.</text>
</comment>
<proteinExistence type="inferred from homology"/>
<dbReference type="InterPro" id="IPR042171">
    <property type="entry name" value="Acyl-CoA_hotdog"/>
</dbReference>
<evidence type="ECO:0000313" key="6">
    <source>
        <dbReference type="Proteomes" id="UP001500897"/>
    </source>
</evidence>
<dbReference type="Gene3D" id="2.40.160.210">
    <property type="entry name" value="Acyl-CoA thioesterase, double hotdog domain"/>
    <property type="match status" value="1"/>
</dbReference>
<dbReference type="CDD" id="cd03445">
    <property type="entry name" value="Thioesterase_II_repeat2"/>
    <property type="match status" value="1"/>
</dbReference>
<dbReference type="Pfam" id="PF13622">
    <property type="entry name" value="4HBT_3"/>
    <property type="match status" value="1"/>
</dbReference>
<evidence type="ECO:0000256" key="2">
    <source>
        <dbReference type="ARBA" id="ARBA00022801"/>
    </source>
</evidence>
<dbReference type="CDD" id="cd03444">
    <property type="entry name" value="Thioesterase_II_repeat1"/>
    <property type="match status" value="1"/>
</dbReference>
<dbReference type="InterPro" id="IPR003703">
    <property type="entry name" value="Acyl_CoA_thio"/>
</dbReference>
<dbReference type="SUPFAM" id="SSF54637">
    <property type="entry name" value="Thioesterase/thiol ester dehydrase-isomerase"/>
    <property type="match status" value="2"/>
</dbReference>
<reference evidence="5 6" key="1">
    <citation type="journal article" date="2019" name="Int. J. Syst. Evol. Microbiol.">
        <title>The Global Catalogue of Microorganisms (GCM) 10K type strain sequencing project: providing services to taxonomists for standard genome sequencing and annotation.</title>
        <authorList>
            <consortium name="The Broad Institute Genomics Platform"/>
            <consortium name="The Broad Institute Genome Sequencing Center for Infectious Disease"/>
            <person name="Wu L."/>
            <person name="Ma J."/>
        </authorList>
    </citation>
    <scope>NUCLEOTIDE SEQUENCE [LARGE SCALE GENOMIC DNA]</scope>
    <source>
        <strain evidence="5 6">JCM 14559</strain>
    </source>
</reference>
<dbReference type="EMBL" id="BAAANS010000103">
    <property type="protein sequence ID" value="GAA2124736.1"/>
    <property type="molecule type" value="Genomic_DNA"/>
</dbReference>
<evidence type="ECO:0000259" key="4">
    <source>
        <dbReference type="Pfam" id="PF20789"/>
    </source>
</evidence>
<accession>A0ABN2YC41</accession>
<dbReference type="InterPro" id="IPR049449">
    <property type="entry name" value="TesB_ACOT8-like_N"/>
</dbReference>
<keyword evidence="2" id="KW-0378">Hydrolase</keyword>
<feature type="domain" description="Acyl-CoA thioesterase-like N-terminal HotDog" evidence="3">
    <location>
        <begin position="37"/>
        <end position="112"/>
    </location>
</feature>
<dbReference type="Proteomes" id="UP001500897">
    <property type="component" value="Unassembled WGS sequence"/>
</dbReference>
<dbReference type="PANTHER" id="PTHR11066">
    <property type="entry name" value="ACYL-COA THIOESTERASE"/>
    <property type="match status" value="1"/>
</dbReference>
<dbReference type="InterPro" id="IPR029069">
    <property type="entry name" value="HotDog_dom_sf"/>
</dbReference>
<sequence>MLDTVPEPDLGLVDCLGLEQLDRDLFRGWCHDGIPLRAFGGQVAAQALTAAGRTVPADRTVHSLHGNFVRAGDTARPLEYAVERVRDGGSYLSRRVTATQGGETVFTLTASFKRPEPGLDRQPPMPPTPDPGELPDTYRLWAETNPGDYRQAVFSRVMDMRYIAGPAEPTTSGLTEQRLWLRSAEPLPDDPKLHACALAYASDLFLAPSTVLSIEPPRMLRDEPASVFLTSLDHAVWYHRPFRADEWMLFAQRSPTVADGRGIAFADVWSRDGLLIAHVVQETVVRPMRTP</sequence>
<organism evidence="5 6">
    <name type="scientific">Kitasatospora saccharophila</name>
    <dbReference type="NCBI Taxonomy" id="407973"/>
    <lineage>
        <taxon>Bacteria</taxon>
        <taxon>Bacillati</taxon>
        <taxon>Actinomycetota</taxon>
        <taxon>Actinomycetes</taxon>
        <taxon>Kitasatosporales</taxon>
        <taxon>Streptomycetaceae</taxon>
        <taxon>Kitasatospora</taxon>
    </lineage>
</organism>
<keyword evidence="6" id="KW-1185">Reference proteome</keyword>